<accession>A0A4Y2P5V1</accession>
<sequence>MRLSVRAYIPNPLRCFNCQRFGHSKLSCRGTLTCARCAKVGHDSTVCTAKEKCINCKGYHTSFSRDCSAWKQEKEIITTKITKQISYPEARKLVKSRTPTPGTSFASAIKKTPVAIFTPTNQSDLPSEINSKTSGPLPAAHLPVTTAGDILPQSVAPIGEAASASQDLSDFQIVNNSAKRNTDIKQTSKFWNTSPRQVSTSTALQNKTSDSRHDTNALTALNVGIDYNSVVQTAPESKGVLSSVRTQELHSRLRH</sequence>
<evidence type="ECO:0000256" key="1">
    <source>
        <dbReference type="SAM" id="MobiDB-lite"/>
    </source>
</evidence>
<evidence type="ECO:0000313" key="4">
    <source>
        <dbReference type="Proteomes" id="UP000499080"/>
    </source>
</evidence>
<feature type="region of interest" description="Disordered" evidence="1">
    <location>
        <begin position="236"/>
        <end position="255"/>
    </location>
</feature>
<dbReference type="SUPFAM" id="SSF57756">
    <property type="entry name" value="Retrovirus zinc finger-like domains"/>
    <property type="match status" value="1"/>
</dbReference>
<feature type="domain" description="CCHC-type" evidence="2">
    <location>
        <begin position="14"/>
        <end position="30"/>
    </location>
</feature>
<dbReference type="AlphaFoldDB" id="A0A4Y2P5V1"/>
<evidence type="ECO:0000259" key="2">
    <source>
        <dbReference type="SMART" id="SM00343"/>
    </source>
</evidence>
<dbReference type="GO" id="GO:0008270">
    <property type="term" value="F:zinc ion binding"/>
    <property type="evidence" value="ECO:0007669"/>
    <property type="project" value="InterPro"/>
</dbReference>
<feature type="region of interest" description="Disordered" evidence="1">
    <location>
        <begin position="185"/>
        <end position="212"/>
    </location>
</feature>
<dbReference type="InterPro" id="IPR001878">
    <property type="entry name" value="Znf_CCHC"/>
</dbReference>
<dbReference type="Proteomes" id="UP000499080">
    <property type="component" value="Unassembled WGS sequence"/>
</dbReference>
<keyword evidence="4" id="KW-1185">Reference proteome</keyword>
<gene>
    <name evidence="3" type="ORF">AVEN_185230_1</name>
</gene>
<organism evidence="3 4">
    <name type="scientific">Araneus ventricosus</name>
    <name type="common">Orbweaver spider</name>
    <name type="synonym">Epeira ventricosa</name>
    <dbReference type="NCBI Taxonomy" id="182803"/>
    <lineage>
        <taxon>Eukaryota</taxon>
        <taxon>Metazoa</taxon>
        <taxon>Ecdysozoa</taxon>
        <taxon>Arthropoda</taxon>
        <taxon>Chelicerata</taxon>
        <taxon>Arachnida</taxon>
        <taxon>Araneae</taxon>
        <taxon>Araneomorphae</taxon>
        <taxon>Entelegynae</taxon>
        <taxon>Araneoidea</taxon>
        <taxon>Araneidae</taxon>
        <taxon>Araneus</taxon>
    </lineage>
</organism>
<reference evidence="3 4" key="1">
    <citation type="journal article" date="2019" name="Sci. Rep.">
        <title>Orb-weaving spider Araneus ventricosus genome elucidates the spidroin gene catalogue.</title>
        <authorList>
            <person name="Kono N."/>
            <person name="Nakamura H."/>
            <person name="Ohtoshi R."/>
            <person name="Moran D.A.P."/>
            <person name="Shinohara A."/>
            <person name="Yoshida Y."/>
            <person name="Fujiwara M."/>
            <person name="Mori M."/>
            <person name="Tomita M."/>
            <person name="Arakawa K."/>
        </authorList>
    </citation>
    <scope>NUCLEOTIDE SEQUENCE [LARGE SCALE GENOMIC DNA]</scope>
</reference>
<dbReference type="GO" id="GO:0003676">
    <property type="term" value="F:nucleic acid binding"/>
    <property type="evidence" value="ECO:0007669"/>
    <property type="project" value="InterPro"/>
</dbReference>
<feature type="domain" description="CCHC-type" evidence="2">
    <location>
        <begin position="33"/>
        <end position="49"/>
    </location>
</feature>
<dbReference type="SMART" id="SM00343">
    <property type="entry name" value="ZnF_C2HC"/>
    <property type="match status" value="2"/>
</dbReference>
<name>A0A4Y2P5V1_ARAVE</name>
<feature type="compositionally biased region" description="Polar residues" evidence="1">
    <location>
        <begin position="185"/>
        <end position="208"/>
    </location>
</feature>
<dbReference type="EMBL" id="BGPR01010295">
    <property type="protein sequence ID" value="GBN45396.1"/>
    <property type="molecule type" value="Genomic_DNA"/>
</dbReference>
<dbReference type="OrthoDB" id="4230923at2759"/>
<dbReference type="InterPro" id="IPR036875">
    <property type="entry name" value="Znf_CCHC_sf"/>
</dbReference>
<proteinExistence type="predicted"/>
<evidence type="ECO:0000313" key="3">
    <source>
        <dbReference type="EMBL" id="GBN45396.1"/>
    </source>
</evidence>
<comment type="caution">
    <text evidence="3">The sequence shown here is derived from an EMBL/GenBank/DDBJ whole genome shotgun (WGS) entry which is preliminary data.</text>
</comment>
<protein>
    <recommendedName>
        <fullName evidence="2">CCHC-type domain-containing protein</fullName>
    </recommendedName>
</protein>
<dbReference type="Gene3D" id="4.10.60.10">
    <property type="entry name" value="Zinc finger, CCHC-type"/>
    <property type="match status" value="1"/>
</dbReference>